<gene>
    <name evidence="1" type="ORF">V5O48_007142</name>
    <name evidence="2" type="ORF">V5O48_007150</name>
</gene>
<evidence type="ECO:0000313" key="3">
    <source>
        <dbReference type="Proteomes" id="UP001465976"/>
    </source>
</evidence>
<name>A0ABR3FHI1_9AGAR</name>
<evidence type="ECO:0008006" key="4">
    <source>
        <dbReference type="Google" id="ProtNLM"/>
    </source>
</evidence>
<dbReference type="SUPFAM" id="SSF54427">
    <property type="entry name" value="NTF2-like"/>
    <property type="match status" value="1"/>
</dbReference>
<dbReference type="Gene3D" id="3.10.450.50">
    <property type="match status" value="1"/>
</dbReference>
<organism evidence="2 3">
    <name type="scientific">Marasmius crinis-equi</name>
    <dbReference type="NCBI Taxonomy" id="585013"/>
    <lineage>
        <taxon>Eukaryota</taxon>
        <taxon>Fungi</taxon>
        <taxon>Dikarya</taxon>
        <taxon>Basidiomycota</taxon>
        <taxon>Agaricomycotina</taxon>
        <taxon>Agaricomycetes</taxon>
        <taxon>Agaricomycetidae</taxon>
        <taxon>Agaricales</taxon>
        <taxon>Marasmiineae</taxon>
        <taxon>Marasmiaceae</taxon>
        <taxon>Marasmius</taxon>
    </lineage>
</organism>
<dbReference type="Proteomes" id="UP001465976">
    <property type="component" value="Unassembled WGS sequence"/>
</dbReference>
<comment type="caution">
    <text evidence="2">The sequence shown here is derived from an EMBL/GenBank/DDBJ whole genome shotgun (WGS) entry which is preliminary data.</text>
</comment>
<sequence>MLRRLLTPTDPLSRSGVACCFDFDFKYDLFPTDMSSKPSSALRHVQFLLLTRANLSVSLFLLATNLLASEQTPPPVNSIPTTLTIVQALMQPWTPSSLVYHPPEHPSPRLQTVLEFIEASNEWSSARHIQRVMDLFDENLEHRILPKSLARPVLNKKQYGEYLVGLMGWIKSLKMTLHEVVEGEDTIVIHTSTAGEGLNGTSFAGEEMITFHFTPPKRSEELPKISFVKEFVDSQSTYQFFLEERRKTEHKRQSSSTQP</sequence>
<dbReference type="EMBL" id="JBAHYK010000362">
    <property type="protein sequence ID" value="KAL0574813.1"/>
    <property type="molecule type" value="Genomic_DNA"/>
</dbReference>
<evidence type="ECO:0000313" key="2">
    <source>
        <dbReference type="EMBL" id="KAL0574821.1"/>
    </source>
</evidence>
<dbReference type="EMBL" id="JBAHYK010000362">
    <property type="protein sequence ID" value="KAL0574821.1"/>
    <property type="molecule type" value="Genomic_DNA"/>
</dbReference>
<accession>A0ABR3FHI1</accession>
<protein>
    <recommendedName>
        <fullName evidence="4">SnoaL-like domain-containing protein</fullName>
    </recommendedName>
</protein>
<reference evidence="2 3" key="1">
    <citation type="submission" date="2024-02" db="EMBL/GenBank/DDBJ databases">
        <title>A draft genome for the cacao thread blight pathogen Marasmius crinis-equi.</title>
        <authorList>
            <person name="Cohen S.P."/>
            <person name="Baruah I.K."/>
            <person name="Amoako-Attah I."/>
            <person name="Bukari Y."/>
            <person name="Meinhardt L.W."/>
            <person name="Bailey B.A."/>
        </authorList>
    </citation>
    <scope>NUCLEOTIDE SEQUENCE [LARGE SCALE GENOMIC DNA]</scope>
    <source>
        <strain evidence="2 3">GH-76</strain>
    </source>
</reference>
<evidence type="ECO:0000313" key="1">
    <source>
        <dbReference type="EMBL" id="KAL0574813.1"/>
    </source>
</evidence>
<dbReference type="InterPro" id="IPR032710">
    <property type="entry name" value="NTF2-like_dom_sf"/>
</dbReference>
<proteinExistence type="predicted"/>
<keyword evidence="3" id="KW-1185">Reference proteome</keyword>